<gene>
    <name evidence="1" type="ORF">AMATHDRAFT_88696</name>
</gene>
<accession>A0A2A9NDA6</accession>
<protein>
    <submittedName>
        <fullName evidence="1">Uncharacterized protein</fullName>
    </submittedName>
</protein>
<keyword evidence="2" id="KW-1185">Reference proteome</keyword>
<reference evidence="1 2" key="1">
    <citation type="submission" date="2014-02" db="EMBL/GenBank/DDBJ databases">
        <title>Transposable element dynamics among asymbiotic and ectomycorrhizal Amanita fungi.</title>
        <authorList>
            <consortium name="DOE Joint Genome Institute"/>
            <person name="Hess J."/>
            <person name="Skrede I."/>
            <person name="Wolfe B."/>
            <person name="LaButti K."/>
            <person name="Ohm R.A."/>
            <person name="Grigoriev I.V."/>
            <person name="Pringle A."/>
        </authorList>
    </citation>
    <scope>NUCLEOTIDE SEQUENCE [LARGE SCALE GENOMIC DNA]</scope>
    <source>
        <strain evidence="1 2">SKay4041</strain>
    </source>
</reference>
<evidence type="ECO:0000313" key="1">
    <source>
        <dbReference type="EMBL" id="PFH45700.1"/>
    </source>
</evidence>
<dbReference type="AlphaFoldDB" id="A0A2A9NDA6"/>
<proteinExistence type="predicted"/>
<evidence type="ECO:0000313" key="2">
    <source>
        <dbReference type="Proteomes" id="UP000242287"/>
    </source>
</evidence>
<organism evidence="1 2">
    <name type="scientific">Amanita thiersii Skay4041</name>
    <dbReference type="NCBI Taxonomy" id="703135"/>
    <lineage>
        <taxon>Eukaryota</taxon>
        <taxon>Fungi</taxon>
        <taxon>Dikarya</taxon>
        <taxon>Basidiomycota</taxon>
        <taxon>Agaricomycotina</taxon>
        <taxon>Agaricomycetes</taxon>
        <taxon>Agaricomycetidae</taxon>
        <taxon>Agaricales</taxon>
        <taxon>Pluteineae</taxon>
        <taxon>Amanitaceae</taxon>
        <taxon>Amanita</taxon>
    </lineage>
</organism>
<dbReference type="EMBL" id="KZ302308">
    <property type="protein sequence ID" value="PFH45700.1"/>
    <property type="molecule type" value="Genomic_DNA"/>
</dbReference>
<dbReference type="Proteomes" id="UP000242287">
    <property type="component" value="Unassembled WGS sequence"/>
</dbReference>
<name>A0A2A9NDA6_9AGAR</name>
<sequence>MRKKGQSLGHSGCGHFESESWFEKNICDCVTVTATLSFRTTSTEQPEHIVSAHWFNNEMGVQPRRRSTSDTICLNIRPVLHAAKPITAIEACFPTLYAAQIAESFH</sequence>